<protein>
    <submittedName>
        <fullName evidence="1">Elongation factor P hydroxylase</fullName>
    </submittedName>
</protein>
<evidence type="ECO:0000313" key="1">
    <source>
        <dbReference type="EMBL" id="MBD3584144.1"/>
    </source>
</evidence>
<keyword evidence="1" id="KW-0251">Elongation factor</keyword>
<dbReference type="InterPro" id="IPR007411">
    <property type="entry name" value="EpmC"/>
</dbReference>
<organism evidence="1 2">
    <name type="scientific">Salinimonas profundi</name>
    <dbReference type="NCBI Taxonomy" id="2729140"/>
    <lineage>
        <taxon>Bacteria</taxon>
        <taxon>Pseudomonadati</taxon>
        <taxon>Pseudomonadota</taxon>
        <taxon>Gammaproteobacteria</taxon>
        <taxon>Alteromonadales</taxon>
        <taxon>Alteromonadaceae</taxon>
        <taxon>Alteromonas/Salinimonas group</taxon>
        <taxon>Salinimonas</taxon>
    </lineage>
</organism>
<evidence type="ECO:0000313" key="2">
    <source>
        <dbReference type="Proteomes" id="UP000624419"/>
    </source>
</evidence>
<sequence>MPVFRHNKRFALNNCARVREEDNALAQLIVLFDATFFDEFNTRLIRGDDEPVYLPAGTQTSYHQIIFAHGFFSSALHEIAHWCVAGQKRRLLEDYGYWYCPDGRNEAEQKKFEQVEVKPQAIEWAFTIAAGRQFSVSTDNLDGAEPDREGFTRAVKEQLNTYIDEGFPPRAQRFIAALSAAFKTAPLSRSSLTGEAA</sequence>
<reference evidence="1 2" key="1">
    <citation type="submission" date="2020-04" db="EMBL/GenBank/DDBJ databases">
        <title>Salinimonas sp. HHU 13199.</title>
        <authorList>
            <person name="Cui X."/>
            <person name="Zhang D."/>
        </authorList>
    </citation>
    <scope>NUCLEOTIDE SEQUENCE [LARGE SCALE GENOMIC DNA]</scope>
    <source>
        <strain evidence="1 2">HHU 13199</strain>
    </source>
</reference>
<dbReference type="GO" id="GO:0003746">
    <property type="term" value="F:translation elongation factor activity"/>
    <property type="evidence" value="ECO:0007669"/>
    <property type="project" value="UniProtKB-KW"/>
</dbReference>
<proteinExistence type="predicted"/>
<name>A0ABR8LCW4_9ALTE</name>
<keyword evidence="1" id="KW-0648">Protein biosynthesis</keyword>
<gene>
    <name evidence="1" type="ORF">HHX48_00155</name>
</gene>
<dbReference type="Pfam" id="PF04315">
    <property type="entry name" value="EpmC"/>
    <property type="match status" value="1"/>
</dbReference>
<accession>A0ABR8LCW4</accession>
<dbReference type="Proteomes" id="UP000624419">
    <property type="component" value="Unassembled WGS sequence"/>
</dbReference>
<comment type="caution">
    <text evidence="1">The sequence shown here is derived from an EMBL/GenBank/DDBJ whole genome shotgun (WGS) entry which is preliminary data.</text>
</comment>
<keyword evidence="2" id="KW-1185">Reference proteome</keyword>
<dbReference type="EMBL" id="JABBXD010000001">
    <property type="protein sequence ID" value="MBD3584144.1"/>
    <property type="molecule type" value="Genomic_DNA"/>
</dbReference>